<reference evidence="8" key="2">
    <citation type="submission" date="2025-08" db="UniProtKB">
        <authorList>
            <consortium name="RefSeq"/>
        </authorList>
    </citation>
    <scope>IDENTIFICATION</scope>
    <source>
        <tissue evidence="8">Leaf</tissue>
    </source>
</reference>
<dbReference type="InterPro" id="IPR001394">
    <property type="entry name" value="Peptidase_C19_UCH"/>
</dbReference>
<gene>
    <name evidence="8" type="primary">LOC110798273</name>
</gene>
<evidence type="ECO:0000256" key="2">
    <source>
        <dbReference type="ARBA" id="ARBA00037450"/>
    </source>
</evidence>
<comment type="function">
    <text evidence="2 3">Recognizes and hydrolyzes the peptide bond at the C-terminal Gly of ubiquitin. Involved in the processing of poly-ubiquitin precursors as well as that of ubiquitinated proteins.</text>
</comment>
<evidence type="ECO:0000256" key="1">
    <source>
        <dbReference type="ARBA" id="ARBA00009085"/>
    </source>
</evidence>
<reference evidence="7" key="1">
    <citation type="journal article" date="2021" name="Nat. Commun.">
        <title>Genomic analyses provide insights into spinach domestication and the genetic basis of agronomic traits.</title>
        <authorList>
            <person name="Cai X."/>
            <person name="Sun X."/>
            <person name="Xu C."/>
            <person name="Sun H."/>
            <person name="Wang X."/>
            <person name="Ge C."/>
            <person name="Zhang Z."/>
            <person name="Wang Q."/>
            <person name="Fei Z."/>
            <person name="Jiao C."/>
            <person name="Wang Q."/>
        </authorList>
    </citation>
    <scope>NUCLEOTIDE SEQUENCE [LARGE SCALE GENOMIC DNA]</scope>
    <source>
        <strain evidence="7">cv. Varoflay</strain>
    </source>
</reference>
<dbReference type="PROSITE" id="PS51283">
    <property type="entry name" value="DUSP"/>
    <property type="match status" value="1"/>
</dbReference>
<feature type="domain" description="USP" evidence="5">
    <location>
        <begin position="312"/>
        <end position="902"/>
    </location>
</feature>
<dbReference type="InterPro" id="IPR006615">
    <property type="entry name" value="Pept_C19_DUSP"/>
</dbReference>
<dbReference type="EC" id="3.4.19.12" evidence="3"/>
<feature type="region of interest" description="Disordered" evidence="4">
    <location>
        <begin position="274"/>
        <end position="294"/>
    </location>
</feature>
<dbReference type="RefSeq" id="XP_021859139.1">
    <property type="nucleotide sequence ID" value="XM_022003447.2"/>
</dbReference>
<dbReference type="Proteomes" id="UP000813463">
    <property type="component" value="Chromosome 2"/>
</dbReference>
<name>A0A9R0J0V8_SPIOL</name>
<dbReference type="InterPro" id="IPR057372">
    <property type="entry name" value="Ubiquitin_UBP8/5"/>
</dbReference>
<feature type="compositionally biased region" description="Polar residues" evidence="4">
    <location>
        <begin position="278"/>
        <end position="294"/>
    </location>
</feature>
<dbReference type="SUPFAM" id="SSF143791">
    <property type="entry name" value="DUSP-like"/>
    <property type="match status" value="1"/>
</dbReference>
<keyword evidence="3" id="KW-0833">Ubl conjugation pathway</keyword>
<evidence type="ECO:0000256" key="4">
    <source>
        <dbReference type="SAM" id="MobiDB-lite"/>
    </source>
</evidence>
<dbReference type="InterPro" id="IPR050185">
    <property type="entry name" value="Ub_carboxyl-term_hydrolase"/>
</dbReference>
<dbReference type="Pfam" id="PF00443">
    <property type="entry name" value="UCH"/>
    <property type="match status" value="1"/>
</dbReference>
<feature type="compositionally biased region" description="Low complexity" evidence="4">
    <location>
        <begin position="656"/>
        <end position="666"/>
    </location>
</feature>
<accession>A0A9R0J0V8</accession>
<evidence type="ECO:0000256" key="3">
    <source>
        <dbReference type="RuleBase" id="RU366025"/>
    </source>
</evidence>
<comment type="catalytic activity">
    <reaction evidence="3">
        <text>Thiol-dependent hydrolysis of ester, thioester, amide, peptide and isopeptide bonds formed by the C-terminal Gly of ubiquitin (a 76-residue protein attached to proteins as an intracellular targeting signal).</text>
        <dbReference type="EC" id="3.4.19.12"/>
    </reaction>
</comment>
<proteinExistence type="inferred from homology"/>
<dbReference type="Pfam" id="PF06337">
    <property type="entry name" value="DUSP"/>
    <property type="match status" value="1"/>
</dbReference>
<dbReference type="InterPro" id="IPR035927">
    <property type="entry name" value="DUSP-like_sf"/>
</dbReference>
<dbReference type="PROSITE" id="PS00973">
    <property type="entry name" value="USP_2"/>
    <property type="match status" value="1"/>
</dbReference>
<dbReference type="PANTHER" id="PTHR21646:SF18">
    <property type="entry name" value="UBIQUITIN CARBOXYL-TERMINAL HYDROLASE 5"/>
    <property type="match status" value="1"/>
</dbReference>
<dbReference type="InterPro" id="IPR038765">
    <property type="entry name" value="Papain-like_cys_pep_sf"/>
</dbReference>
<dbReference type="GO" id="GO:0016579">
    <property type="term" value="P:protein deubiquitination"/>
    <property type="evidence" value="ECO:0007669"/>
    <property type="project" value="InterPro"/>
</dbReference>
<dbReference type="OrthoDB" id="292964at2759"/>
<dbReference type="InterPro" id="IPR028889">
    <property type="entry name" value="USP"/>
</dbReference>
<dbReference type="Gene3D" id="3.30.2230.10">
    <property type="entry name" value="DUSP-like"/>
    <property type="match status" value="1"/>
</dbReference>
<dbReference type="Gene3D" id="3.90.70.10">
    <property type="entry name" value="Cysteine proteinases"/>
    <property type="match status" value="2"/>
</dbReference>
<dbReference type="Pfam" id="PF25242">
    <property type="entry name" value="Ubiquitin_UBP8"/>
    <property type="match status" value="1"/>
</dbReference>
<dbReference type="InterPro" id="IPR029071">
    <property type="entry name" value="Ubiquitin-like_domsf"/>
</dbReference>
<dbReference type="GeneID" id="110798273"/>
<dbReference type="SMART" id="SM00695">
    <property type="entry name" value="DUSP"/>
    <property type="match status" value="1"/>
</dbReference>
<dbReference type="AlphaFoldDB" id="A0A9R0J0V8"/>
<dbReference type="SUPFAM" id="SSF54001">
    <property type="entry name" value="Cysteine proteinases"/>
    <property type="match status" value="1"/>
</dbReference>
<dbReference type="PROSITE" id="PS50235">
    <property type="entry name" value="USP_3"/>
    <property type="match status" value="1"/>
</dbReference>
<keyword evidence="3" id="KW-0788">Thiol protease</keyword>
<dbReference type="GO" id="GO:0006508">
    <property type="term" value="P:proteolysis"/>
    <property type="evidence" value="ECO:0007669"/>
    <property type="project" value="UniProtKB-KW"/>
</dbReference>
<protein>
    <recommendedName>
        <fullName evidence="3">Ubiquitin carboxyl-terminal hydrolase</fullName>
        <ecNumber evidence="3">3.4.19.12</ecNumber>
    </recommendedName>
</protein>
<keyword evidence="7" id="KW-1185">Reference proteome</keyword>
<feature type="domain" description="DUSP" evidence="6">
    <location>
        <begin position="12"/>
        <end position="139"/>
    </location>
</feature>
<evidence type="ECO:0000313" key="8">
    <source>
        <dbReference type="RefSeq" id="XP_021859139.1"/>
    </source>
</evidence>
<keyword evidence="3 8" id="KW-0378">Hydrolase</keyword>
<dbReference type="InterPro" id="IPR018200">
    <property type="entry name" value="USP_CS"/>
</dbReference>
<organism evidence="7 8">
    <name type="scientific">Spinacia oleracea</name>
    <name type="common">Spinach</name>
    <dbReference type="NCBI Taxonomy" id="3562"/>
    <lineage>
        <taxon>Eukaryota</taxon>
        <taxon>Viridiplantae</taxon>
        <taxon>Streptophyta</taxon>
        <taxon>Embryophyta</taxon>
        <taxon>Tracheophyta</taxon>
        <taxon>Spermatophyta</taxon>
        <taxon>Magnoliopsida</taxon>
        <taxon>eudicotyledons</taxon>
        <taxon>Gunneridae</taxon>
        <taxon>Pentapetalae</taxon>
        <taxon>Caryophyllales</taxon>
        <taxon>Chenopodiaceae</taxon>
        <taxon>Chenopodioideae</taxon>
        <taxon>Anserineae</taxon>
        <taxon>Spinacia</taxon>
    </lineage>
</organism>
<feature type="region of interest" description="Disordered" evidence="4">
    <location>
        <begin position="646"/>
        <end position="672"/>
    </location>
</feature>
<dbReference type="Gene3D" id="3.10.20.90">
    <property type="entry name" value="Phosphatidylinositol 3-kinase Catalytic Subunit, Chain A, domain 1"/>
    <property type="match status" value="1"/>
</dbReference>
<keyword evidence="3" id="KW-0645">Protease</keyword>
<evidence type="ECO:0000259" key="5">
    <source>
        <dbReference type="PROSITE" id="PS50235"/>
    </source>
</evidence>
<comment type="similarity">
    <text evidence="1 3">Belongs to the peptidase C19 family.</text>
</comment>
<dbReference type="PANTHER" id="PTHR21646">
    <property type="entry name" value="UBIQUITIN CARBOXYL-TERMINAL HYDROLASE"/>
    <property type="match status" value="1"/>
</dbReference>
<dbReference type="GO" id="GO:0004843">
    <property type="term" value="F:cysteine-type deubiquitinase activity"/>
    <property type="evidence" value="ECO:0007669"/>
    <property type="project" value="UniProtKB-UniRule"/>
</dbReference>
<sequence length="910" mass="102438">MAETLTRSYARLTPEEERLRIRDISLAAESQSKEGDTFYLITQRWWQTWIDYVNQDQMNVASGESSLHNLESADACLSRRPSNIDNKFLINESSLSDSSADELHDTLVEGRDYVLLPEEVWNQLHSWYGGGPTLARKVINSGLSQMELAIEVYPLHLELLLTPKGDRSTIRISKKETIRELHKRVCGIFDLDPEQIRIYDFYGQKKHALPTDLDKTLDDANIQMDQEILVEVYVTNSVKRTDPAGKQSNSFLLEPSKSGLSIAGGLSATKGVSKNCDSELSQGQNQVSPHQESNNVQEASGVTTRGATAGLSGLLNLGNTCYMNSAIQCLVHTPEFTRYFREDYRGEINWQNPMGMVGELALAFGELLRKIWAPGRTPVAPRPFKAKLARFAPQFSGYNQHDSQELLAFLLDGLHEDLNRVKDKPYILSKDADGRPDEEVAHEYWANHKARNDSIIVDVCQGQYKSTLVCPVCAKVSVTFDPFMYLSLPLQSTATRPLTVTIFSSDGSLLPNVCTVTVPKQGRCRDLIQALSAACSLKPHEKLLLAEIQNHLIHRFFEDPLTSLSSIKDEDHLAAYRILHPAKGIIFLQLIHRLEDKGTVNAQSMKGWKPYGTPLVSPISCDDVTTRGDVQSMVRTMLSPLLKGREQTDVSEDGISSAVEPSSESSTLRERNNAGTCGMGKLPLQLVDENNVCIDLSVGEEKPVKISSSSKSLLVFINWSKELLEKYDTSYLENLPEVCKNGPPAKKARTEPLSLYSCLEAFLREEPLVSEPDMWKCPQCEERRQASKKLDLWRLPKVLVIHLKRFSYNRSIKNKLDTFVNFPIYDLDVTKYIANKNNSDPQLYELYALINHYGSMGSGHYTSHIKLLDENRWYSFDDNHVSAIGEEEVKTNAAYVLLYRRKKDIASESI</sequence>
<dbReference type="CDD" id="cd02674">
    <property type="entry name" value="Peptidase_C19R"/>
    <property type="match status" value="1"/>
</dbReference>
<dbReference type="KEGG" id="soe:110798273"/>
<evidence type="ECO:0000259" key="6">
    <source>
        <dbReference type="PROSITE" id="PS51283"/>
    </source>
</evidence>
<evidence type="ECO:0000313" key="7">
    <source>
        <dbReference type="Proteomes" id="UP000813463"/>
    </source>
</evidence>
<dbReference type="SUPFAM" id="SSF54236">
    <property type="entry name" value="Ubiquitin-like"/>
    <property type="match status" value="1"/>
</dbReference>
<dbReference type="PROSITE" id="PS00972">
    <property type="entry name" value="USP_1"/>
    <property type="match status" value="1"/>
</dbReference>